<dbReference type="PANTHER" id="PTHR45033">
    <property type="match status" value="1"/>
</dbReference>
<dbReference type="CDD" id="cd08276">
    <property type="entry name" value="MDR7"/>
    <property type="match status" value="1"/>
</dbReference>
<evidence type="ECO:0000313" key="2">
    <source>
        <dbReference type="EMBL" id="CDM37493.1"/>
    </source>
</evidence>
<dbReference type="InterPro" id="IPR052711">
    <property type="entry name" value="Zinc_ADH-like"/>
</dbReference>
<dbReference type="AlphaFoldDB" id="W6QKX6"/>
<protein>
    <submittedName>
        <fullName evidence="2">Alcohol dehydrogenase superfamily, zinc-type</fullName>
    </submittedName>
</protein>
<dbReference type="Pfam" id="PF00107">
    <property type="entry name" value="ADH_zinc_N"/>
    <property type="match status" value="1"/>
</dbReference>
<dbReference type="EMBL" id="HG792020">
    <property type="protein sequence ID" value="CDM37493.1"/>
    <property type="molecule type" value="Genomic_DNA"/>
</dbReference>
<dbReference type="GO" id="GO:0016491">
    <property type="term" value="F:oxidoreductase activity"/>
    <property type="evidence" value="ECO:0007669"/>
    <property type="project" value="InterPro"/>
</dbReference>
<dbReference type="InterPro" id="IPR036291">
    <property type="entry name" value="NAD(P)-bd_dom_sf"/>
</dbReference>
<dbReference type="InterPro" id="IPR013149">
    <property type="entry name" value="ADH-like_C"/>
</dbReference>
<dbReference type="SUPFAM" id="SSF51735">
    <property type="entry name" value="NAD(P)-binding Rossmann-fold domains"/>
    <property type="match status" value="1"/>
</dbReference>
<organism evidence="2 3">
    <name type="scientific">Penicillium roqueforti (strain FM164)</name>
    <dbReference type="NCBI Taxonomy" id="1365484"/>
    <lineage>
        <taxon>Eukaryota</taxon>
        <taxon>Fungi</taxon>
        <taxon>Dikarya</taxon>
        <taxon>Ascomycota</taxon>
        <taxon>Pezizomycotina</taxon>
        <taxon>Eurotiomycetes</taxon>
        <taxon>Eurotiomycetidae</taxon>
        <taxon>Eurotiales</taxon>
        <taxon>Aspergillaceae</taxon>
        <taxon>Penicillium</taxon>
    </lineage>
</organism>
<dbReference type="Pfam" id="PF08240">
    <property type="entry name" value="ADH_N"/>
    <property type="match status" value="1"/>
</dbReference>
<dbReference type="Gene3D" id="3.40.50.720">
    <property type="entry name" value="NAD(P)-binding Rossmann-like Domain"/>
    <property type="match status" value="1"/>
</dbReference>
<dbReference type="OMA" id="RIAWPNG"/>
<dbReference type="PANTHER" id="PTHR45033:SF2">
    <property type="entry name" value="ZINC-TYPE ALCOHOL DEHYDROGENASE-LIKE PROTEIN C1773.06C"/>
    <property type="match status" value="1"/>
</dbReference>
<dbReference type="InterPro" id="IPR011032">
    <property type="entry name" value="GroES-like_sf"/>
</dbReference>
<proteinExistence type="predicted"/>
<dbReference type="SMART" id="SM00829">
    <property type="entry name" value="PKS_ER"/>
    <property type="match status" value="1"/>
</dbReference>
<gene>
    <name evidence="2" type="ORF">PROQFM164_S06g000455</name>
</gene>
<evidence type="ECO:0000313" key="3">
    <source>
        <dbReference type="Proteomes" id="UP000030686"/>
    </source>
</evidence>
<accession>W6QKX6</accession>
<keyword evidence="3" id="KW-1185">Reference proteome</keyword>
<dbReference type="STRING" id="1365484.W6QKX6"/>
<reference evidence="2" key="1">
    <citation type="journal article" date="2014" name="Nat. Commun.">
        <title>Multiple recent horizontal transfers of a large genomic region in cheese making fungi.</title>
        <authorList>
            <person name="Cheeseman K."/>
            <person name="Ropars J."/>
            <person name="Renault P."/>
            <person name="Dupont J."/>
            <person name="Gouzy J."/>
            <person name="Branca A."/>
            <person name="Abraham A.L."/>
            <person name="Ceppi M."/>
            <person name="Conseiller E."/>
            <person name="Debuchy R."/>
            <person name="Malagnac F."/>
            <person name="Goarin A."/>
            <person name="Silar P."/>
            <person name="Lacoste S."/>
            <person name="Sallet E."/>
            <person name="Bensimon A."/>
            <person name="Giraud T."/>
            <person name="Brygoo Y."/>
        </authorList>
    </citation>
    <scope>NUCLEOTIDE SEQUENCE [LARGE SCALE GENOMIC DNA]</scope>
    <source>
        <strain evidence="2">FM164</strain>
    </source>
</reference>
<dbReference type="Gene3D" id="3.90.180.10">
    <property type="entry name" value="Medium-chain alcohol dehydrogenases, catalytic domain"/>
    <property type="match status" value="1"/>
</dbReference>
<feature type="domain" description="Enoyl reductase (ER)" evidence="1">
    <location>
        <begin position="13"/>
        <end position="337"/>
    </location>
</feature>
<dbReference type="Proteomes" id="UP000030686">
    <property type="component" value="Unassembled WGS sequence"/>
</dbReference>
<evidence type="ECO:0000259" key="1">
    <source>
        <dbReference type="SMART" id="SM00829"/>
    </source>
</evidence>
<dbReference type="InterPro" id="IPR013154">
    <property type="entry name" value="ADH-like_N"/>
</dbReference>
<dbReference type="OrthoDB" id="3509362at2759"/>
<sequence>MVTNTHKVFRRDGATIRSHIEPRPLHGPSEVLVKVRAVSLNWKDVAVLDGRFPFPALENGISGTEFAGEVVSVGNKVKSFTEGDRVTSLIDLDAITGREKTVQGLGQNIDGTLAEYLVMPAESLVKIPDHLTWPEASMIACAGLTAWSALNMKSSNLCGKTVLIEGTGGVSLIALILAVRAGAYVIITSSSDDKLEKARILGASHTINYAKHSDWENEVLEHTGGLGVDIVVEQGGAATLLKSVSTVKKGGQVSQVGLLTANSEGDFVLLVQHLIIKACRIVGIQVGTKVDLEDFVELLRVTRLGLLPVIDRIFEFEQAPEACAYLQSGKAFGKVVVQF</sequence>
<name>W6QKX6_PENRF</name>
<dbReference type="SUPFAM" id="SSF50129">
    <property type="entry name" value="GroES-like"/>
    <property type="match status" value="1"/>
</dbReference>
<dbReference type="InterPro" id="IPR020843">
    <property type="entry name" value="ER"/>
</dbReference>